<keyword evidence="2" id="KW-1185">Reference proteome</keyword>
<evidence type="ECO:0000313" key="1">
    <source>
        <dbReference type="EMBL" id="CAI6332158.1"/>
    </source>
</evidence>
<name>A0A9W4UAM5_9PLEO</name>
<dbReference type="EMBL" id="CAOQHR010000003">
    <property type="protein sequence ID" value="CAI6332158.1"/>
    <property type="molecule type" value="Genomic_DNA"/>
</dbReference>
<proteinExistence type="predicted"/>
<organism evidence="1 2">
    <name type="scientific">Periconia digitata</name>
    <dbReference type="NCBI Taxonomy" id="1303443"/>
    <lineage>
        <taxon>Eukaryota</taxon>
        <taxon>Fungi</taxon>
        <taxon>Dikarya</taxon>
        <taxon>Ascomycota</taxon>
        <taxon>Pezizomycotina</taxon>
        <taxon>Dothideomycetes</taxon>
        <taxon>Pleosporomycetidae</taxon>
        <taxon>Pleosporales</taxon>
        <taxon>Massarineae</taxon>
        <taxon>Periconiaceae</taxon>
        <taxon>Periconia</taxon>
    </lineage>
</organism>
<sequence>MRYIYNLAHNFRCHRRCDGRCPATTATVGHVMYMYHGKGSALVPRQLSFTRGMLGFGNVHSSSALLRLRREALLLISSKSRTTLPVLN</sequence>
<accession>A0A9W4UAM5</accession>
<comment type="caution">
    <text evidence="1">The sequence shown here is derived from an EMBL/GenBank/DDBJ whole genome shotgun (WGS) entry which is preliminary data.</text>
</comment>
<evidence type="ECO:0000313" key="2">
    <source>
        <dbReference type="Proteomes" id="UP001152607"/>
    </source>
</evidence>
<dbReference type="Proteomes" id="UP001152607">
    <property type="component" value="Unassembled WGS sequence"/>
</dbReference>
<gene>
    <name evidence="1" type="ORF">PDIGIT_LOCUS5188</name>
</gene>
<protein>
    <submittedName>
        <fullName evidence="1">Uncharacterized protein</fullName>
    </submittedName>
</protein>
<dbReference type="AlphaFoldDB" id="A0A9W4UAM5"/>
<reference evidence="1" key="1">
    <citation type="submission" date="2023-01" db="EMBL/GenBank/DDBJ databases">
        <authorList>
            <person name="Van Ghelder C."/>
            <person name="Rancurel C."/>
        </authorList>
    </citation>
    <scope>NUCLEOTIDE SEQUENCE</scope>
    <source>
        <strain evidence="1">CNCM I-4278</strain>
    </source>
</reference>